<evidence type="ECO:0000313" key="4">
    <source>
        <dbReference type="EMBL" id="CAL1286431.1"/>
    </source>
</evidence>
<reference evidence="4 5" key="1">
    <citation type="submission" date="2024-04" db="EMBL/GenBank/DDBJ databases">
        <authorList>
            <person name="Rising A."/>
            <person name="Reimegard J."/>
            <person name="Sonavane S."/>
            <person name="Akerstrom W."/>
            <person name="Nylinder S."/>
            <person name="Hedman E."/>
            <person name="Kallberg Y."/>
        </authorList>
    </citation>
    <scope>NUCLEOTIDE SEQUENCE [LARGE SCALE GENOMIC DNA]</scope>
</reference>
<comment type="caution">
    <text evidence="4">The sequence shown here is derived from an EMBL/GenBank/DDBJ whole genome shotgun (WGS) entry which is preliminary data.</text>
</comment>
<evidence type="ECO:0000313" key="5">
    <source>
        <dbReference type="Proteomes" id="UP001497382"/>
    </source>
</evidence>
<dbReference type="AlphaFoldDB" id="A0AAV2ASA0"/>
<dbReference type="GO" id="GO:0005576">
    <property type="term" value="C:extracellular region"/>
    <property type="evidence" value="ECO:0007669"/>
    <property type="project" value="UniProtKB-SubCell"/>
</dbReference>
<sequence>MKTVLLAAFLLCAALAVCESKKCHTQDDCAADECCAQILRIAFPTCMKLKQKGDHCLPDVTAEDGKYIFGCPCAEGLKCRPEKDTDHKGVVNFLNDRCGN</sequence>
<dbReference type="Pfam" id="PF17556">
    <property type="entry name" value="MIT_LIKE_ACTX"/>
    <property type="match status" value="1"/>
</dbReference>
<keyword evidence="3" id="KW-0732">Signal</keyword>
<feature type="chain" id="PRO_5043909404" evidence="3">
    <location>
        <begin position="21"/>
        <end position="100"/>
    </location>
</feature>
<comment type="subcellular location">
    <subcellularLocation>
        <location evidence="1">Secreted</location>
    </subcellularLocation>
</comment>
<dbReference type="Gene3D" id="2.10.80.10">
    <property type="entry name" value="Lipase, subunit A"/>
    <property type="match status" value="1"/>
</dbReference>
<keyword evidence="2" id="KW-0964">Secreted</keyword>
<gene>
    <name evidence="4" type="ORF">LARSCL_LOCUS14244</name>
</gene>
<dbReference type="InterPro" id="IPR020202">
    <property type="entry name" value="Atracotoxin"/>
</dbReference>
<feature type="signal peptide" evidence="3">
    <location>
        <begin position="1"/>
        <end position="20"/>
    </location>
</feature>
<evidence type="ECO:0000256" key="2">
    <source>
        <dbReference type="ARBA" id="ARBA00022525"/>
    </source>
</evidence>
<dbReference type="Proteomes" id="UP001497382">
    <property type="component" value="Unassembled WGS sequence"/>
</dbReference>
<evidence type="ECO:0000256" key="3">
    <source>
        <dbReference type="SAM" id="SignalP"/>
    </source>
</evidence>
<protein>
    <submittedName>
        <fullName evidence="4">Uncharacterized protein</fullName>
    </submittedName>
</protein>
<dbReference type="EMBL" id="CAXIEN010000203">
    <property type="protein sequence ID" value="CAL1286431.1"/>
    <property type="molecule type" value="Genomic_DNA"/>
</dbReference>
<organism evidence="4 5">
    <name type="scientific">Larinioides sclopetarius</name>
    <dbReference type="NCBI Taxonomy" id="280406"/>
    <lineage>
        <taxon>Eukaryota</taxon>
        <taxon>Metazoa</taxon>
        <taxon>Ecdysozoa</taxon>
        <taxon>Arthropoda</taxon>
        <taxon>Chelicerata</taxon>
        <taxon>Arachnida</taxon>
        <taxon>Araneae</taxon>
        <taxon>Araneomorphae</taxon>
        <taxon>Entelegynae</taxon>
        <taxon>Araneoidea</taxon>
        <taxon>Araneidae</taxon>
        <taxon>Larinioides</taxon>
    </lineage>
</organism>
<name>A0AAV2ASA0_9ARAC</name>
<keyword evidence="5" id="KW-1185">Reference proteome</keyword>
<proteinExistence type="predicted"/>
<evidence type="ECO:0000256" key="1">
    <source>
        <dbReference type="ARBA" id="ARBA00004613"/>
    </source>
</evidence>
<accession>A0AAV2ASA0</accession>